<protein>
    <recommendedName>
        <fullName evidence="2">Mannosyl-glycoprotein endo-beta-N-acetylglucosamidase-like domain-containing protein</fullName>
    </recommendedName>
</protein>
<reference evidence="3 4" key="1">
    <citation type="submission" date="2019-08" db="EMBL/GenBank/DDBJ databases">
        <title>Genome of Phaeodactylibacter luteus.</title>
        <authorList>
            <person name="Bowman J.P."/>
        </authorList>
    </citation>
    <scope>NUCLEOTIDE SEQUENCE [LARGE SCALE GENOMIC DNA]</scope>
    <source>
        <strain evidence="3 4">KCTC 42180</strain>
    </source>
</reference>
<evidence type="ECO:0000313" key="3">
    <source>
        <dbReference type="EMBL" id="TXB63252.1"/>
    </source>
</evidence>
<evidence type="ECO:0000259" key="2">
    <source>
        <dbReference type="Pfam" id="PF01832"/>
    </source>
</evidence>
<keyword evidence="4" id="KW-1185">Reference proteome</keyword>
<feature type="compositionally biased region" description="Polar residues" evidence="1">
    <location>
        <begin position="56"/>
        <end position="65"/>
    </location>
</feature>
<dbReference type="InterPro" id="IPR002901">
    <property type="entry name" value="MGlyc_endo_b_GlcNAc-like_dom"/>
</dbReference>
<proteinExistence type="predicted"/>
<evidence type="ECO:0000256" key="1">
    <source>
        <dbReference type="SAM" id="MobiDB-lite"/>
    </source>
</evidence>
<gene>
    <name evidence="3" type="ORF">FRY97_09715</name>
</gene>
<name>A0A5C6RPD7_9BACT</name>
<dbReference type="Gene3D" id="1.10.530.10">
    <property type="match status" value="1"/>
</dbReference>
<evidence type="ECO:0000313" key="4">
    <source>
        <dbReference type="Proteomes" id="UP000321580"/>
    </source>
</evidence>
<dbReference type="Proteomes" id="UP000321580">
    <property type="component" value="Unassembled WGS sequence"/>
</dbReference>
<dbReference type="OrthoDB" id="1494019at2"/>
<comment type="caution">
    <text evidence="3">The sequence shown here is derived from an EMBL/GenBank/DDBJ whole genome shotgun (WGS) entry which is preliminary data.</text>
</comment>
<dbReference type="GO" id="GO:0004040">
    <property type="term" value="F:amidase activity"/>
    <property type="evidence" value="ECO:0007669"/>
    <property type="project" value="InterPro"/>
</dbReference>
<dbReference type="AlphaFoldDB" id="A0A5C6RPD7"/>
<dbReference type="Pfam" id="PF01832">
    <property type="entry name" value="Glucosaminidase"/>
    <property type="match status" value="1"/>
</dbReference>
<feature type="region of interest" description="Disordered" evidence="1">
    <location>
        <begin position="55"/>
        <end position="78"/>
    </location>
</feature>
<sequence length="306" mass="34205">MFLKLLACKQLFVLYLFQTTTKVIHFTDKHTKGFGQILIVMPSYTNTHYKVKHRSTFQTAPQANRSEQRPRKAPRTSGPDWELILERLAHGLQKMSVALRYRFHQITGGQLEGFSLPWFKIALAAVAFFILTRKNIQFSVNMQAPAVSISDDRESRSEATQMGLSSPVALHSAPAAALPKLPSADAVGAYIERFGKVAQSEQEKYGIPASIKMGWAILCSSAGSSPDASQNNSHFGESMGSQTFASAWENWRAHSLWLTRNYPQLFQQDTNYKGWARAIERSGAAPAGFGQQLLGVIDRYQLYQLD</sequence>
<feature type="domain" description="Mannosyl-glycoprotein endo-beta-N-acetylglucosamidase-like" evidence="2">
    <location>
        <begin position="196"/>
        <end position="302"/>
    </location>
</feature>
<organism evidence="3 4">
    <name type="scientific">Phaeodactylibacter luteus</name>
    <dbReference type="NCBI Taxonomy" id="1564516"/>
    <lineage>
        <taxon>Bacteria</taxon>
        <taxon>Pseudomonadati</taxon>
        <taxon>Bacteroidota</taxon>
        <taxon>Saprospiria</taxon>
        <taxon>Saprospirales</taxon>
        <taxon>Haliscomenobacteraceae</taxon>
        <taxon>Phaeodactylibacter</taxon>
    </lineage>
</organism>
<accession>A0A5C6RPD7</accession>
<dbReference type="EMBL" id="VOOR01000017">
    <property type="protein sequence ID" value="TXB63252.1"/>
    <property type="molecule type" value="Genomic_DNA"/>
</dbReference>